<name>A0ABS1IWH6_9FIRM</name>
<comment type="caution">
    <text evidence="1">The sequence shown here is derived from an EMBL/GenBank/DDBJ whole genome shotgun (WGS) entry which is preliminary data.</text>
</comment>
<dbReference type="RefSeq" id="WP_208427764.1">
    <property type="nucleotide sequence ID" value="NZ_JAEPRJ010000001.1"/>
</dbReference>
<dbReference type="EMBL" id="JAEPRJ010000001">
    <property type="protein sequence ID" value="MBK5896177.1"/>
    <property type="molecule type" value="Genomic_DNA"/>
</dbReference>
<protein>
    <submittedName>
        <fullName evidence="1">Uncharacterized protein</fullName>
    </submittedName>
</protein>
<evidence type="ECO:0000313" key="2">
    <source>
        <dbReference type="Proteomes" id="UP000604730"/>
    </source>
</evidence>
<dbReference type="Proteomes" id="UP000604730">
    <property type="component" value="Unassembled WGS sequence"/>
</dbReference>
<sequence>MAKELGAESFALDLEFLIGEYEKKLSAEDTEEGKKRLGELLEACKSLNGKSLSDLLTLVDTGAFNNVISAYCMKAMQETGKSESECEEVLNKLEDLYDYDADSVVIPMLTVETDEDAE</sequence>
<proteinExistence type="predicted"/>
<organism evidence="1 2">
    <name type="scientific">Catonella massiliensis</name>
    <dbReference type="NCBI Taxonomy" id="2799636"/>
    <lineage>
        <taxon>Bacteria</taxon>
        <taxon>Bacillati</taxon>
        <taxon>Bacillota</taxon>
        <taxon>Clostridia</taxon>
        <taxon>Lachnospirales</taxon>
        <taxon>Lachnospiraceae</taxon>
        <taxon>Catonella</taxon>
    </lineage>
</organism>
<reference evidence="1 2" key="1">
    <citation type="submission" date="2021-01" db="EMBL/GenBank/DDBJ databases">
        <title>Isolation and description of Catonella massiliensis sp. nov., a novel Catonella species, isolated from a stable periodontitis subject.</title>
        <authorList>
            <person name="Antezack A."/>
            <person name="Boxberger M."/>
            <person name="La Scola B."/>
            <person name="Monnet-Corti V."/>
        </authorList>
    </citation>
    <scope>NUCLEOTIDE SEQUENCE [LARGE SCALE GENOMIC DNA]</scope>
    <source>
        <strain evidence="1 2">Marseille-Q4567</strain>
    </source>
</reference>
<evidence type="ECO:0000313" key="1">
    <source>
        <dbReference type="EMBL" id="MBK5896177.1"/>
    </source>
</evidence>
<accession>A0ABS1IWH6</accession>
<gene>
    <name evidence="1" type="ORF">JJN12_00020</name>
</gene>
<keyword evidence="2" id="KW-1185">Reference proteome</keyword>